<dbReference type="Proteomes" id="UP001177003">
    <property type="component" value="Chromosome 2"/>
</dbReference>
<dbReference type="PANTHER" id="PTHR34835">
    <property type="entry name" value="OS07G0283600 PROTEIN-RELATED"/>
    <property type="match status" value="1"/>
</dbReference>
<dbReference type="PANTHER" id="PTHR34835:SF90">
    <property type="entry name" value="AMINOTRANSFERASE-LIKE PLANT MOBILE DOMAIN-CONTAINING PROTEIN"/>
    <property type="match status" value="1"/>
</dbReference>
<sequence length="257" mass="29126">MKMATIEDWKSINWCKYLNNVLPHNRISWNPRNNDIYYAGPLPFLLLLYLHSSDCQNKYISRKIRPICYWNYGKIKSRQNIEKAQRPLGLVILVEDVDLIQYKDEEDVYLIEEKGKGKQVEEYSYSEENDQIGAEKIAATALTVTTATEALHRFYWTNETSQSSNNHNPPHTCDPGDEAHQNSLFRKNEASNNSSSDRGGRSFHLRLLHGGEQQQQPPIIPGLASVVHNSSSVSNNSSSSVRDFSGSEIVVAVLGLD</sequence>
<keyword evidence="3" id="KW-1185">Reference proteome</keyword>
<feature type="compositionally biased region" description="Polar residues" evidence="1">
    <location>
        <begin position="159"/>
        <end position="169"/>
    </location>
</feature>
<organism evidence="2 3">
    <name type="scientific">Lactuca saligna</name>
    <name type="common">Willowleaf lettuce</name>
    <dbReference type="NCBI Taxonomy" id="75948"/>
    <lineage>
        <taxon>Eukaryota</taxon>
        <taxon>Viridiplantae</taxon>
        <taxon>Streptophyta</taxon>
        <taxon>Embryophyta</taxon>
        <taxon>Tracheophyta</taxon>
        <taxon>Spermatophyta</taxon>
        <taxon>Magnoliopsida</taxon>
        <taxon>eudicotyledons</taxon>
        <taxon>Gunneridae</taxon>
        <taxon>Pentapetalae</taxon>
        <taxon>asterids</taxon>
        <taxon>campanulids</taxon>
        <taxon>Asterales</taxon>
        <taxon>Asteraceae</taxon>
        <taxon>Cichorioideae</taxon>
        <taxon>Cichorieae</taxon>
        <taxon>Lactucinae</taxon>
        <taxon>Lactuca</taxon>
    </lineage>
</organism>
<gene>
    <name evidence="2" type="ORF">LSALG_LOCUS13158</name>
</gene>
<reference evidence="2" key="1">
    <citation type="submission" date="2023-04" db="EMBL/GenBank/DDBJ databases">
        <authorList>
            <person name="Vijverberg K."/>
            <person name="Xiong W."/>
            <person name="Schranz E."/>
        </authorList>
    </citation>
    <scope>NUCLEOTIDE SEQUENCE</scope>
</reference>
<accession>A0AA36DVC8</accession>
<proteinExistence type="predicted"/>
<evidence type="ECO:0000313" key="2">
    <source>
        <dbReference type="EMBL" id="CAI9272983.1"/>
    </source>
</evidence>
<dbReference type="AlphaFoldDB" id="A0AA36DVC8"/>
<protein>
    <submittedName>
        <fullName evidence="2">Uncharacterized protein</fullName>
    </submittedName>
</protein>
<evidence type="ECO:0000256" key="1">
    <source>
        <dbReference type="SAM" id="MobiDB-lite"/>
    </source>
</evidence>
<feature type="region of interest" description="Disordered" evidence="1">
    <location>
        <begin position="159"/>
        <end position="180"/>
    </location>
</feature>
<evidence type="ECO:0000313" key="3">
    <source>
        <dbReference type="Proteomes" id="UP001177003"/>
    </source>
</evidence>
<dbReference type="EMBL" id="OX465078">
    <property type="protein sequence ID" value="CAI9272983.1"/>
    <property type="molecule type" value="Genomic_DNA"/>
</dbReference>
<name>A0AA36DVC8_LACSI</name>